<dbReference type="SUPFAM" id="SSF55874">
    <property type="entry name" value="ATPase domain of HSP90 chaperone/DNA topoisomerase II/histidine kinase"/>
    <property type="match status" value="1"/>
</dbReference>
<dbReference type="OrthoDB" id="10263226at2759"/>
<dbReference type="InterPro" id="IPR014762">
    <property type="entry name" value="DNA_mismatch_repair_CS"/>
</dbReference>
<dbReference type="GeneID" id="54356267"/>
<name>A0A6A5RXM4_9PLEO</name>
<dbReference type="EMBL" id="ML978959">
    <property type="protein sequence ID" value="KAF1932100.1"/>
    <property type="molecule type" value="Genomic_DNA"/>
</dbReference>
<protein>
    <recommendedName>
        <fullName evidence="5">DNA mismatch repair protein S5 domain-containing protein</fullName>
    </recommendedName>
</protein>
<dbReference type="InterPro" id="IPR036890">
    <property type="entry name" value="HATPase_C_sf"/>
</dbReference>
<evidence type="ECO:0000256" key="1">
    <source>
        <dbReference type="ARBA" id="ARBA00006082"/>
    </source>
</evidence>
<feature type="region of interest" description="Disordered" evidence="2">
    <location>
        <begin position="493"/>
        <end position="512"/>
    </location>
</feature>
<dbReference type="FunFam" id="3.30.565.10:FF:000017">
    <property type="entry name" value="PMS1 homolog 1, mismatch repair system component"/>
    <property type="match status" value="1"/>
</dbReference>
<gene>
    <name evidence="3" type="ORF">M421DRAFT_98318</name>
</gene>
<accession>A0A6A5RXM4</accession>
<feature type="region of interest" description="Disordered" evidence="2">
    <location>
        <begin position="421"/>
        <end position="471"/>
    </location>
</feature>
<feature type="region of interest" description="Disordered" evidence="2">
    <location>
        <begin position="339"/>
        <end position="379"/>
    </location>
</feature>
<dbReference type="GO" id="GO:0006298">
    <property type="term" value="P:mismatch repair"/>
    <property type="evidence" value="ECO:0007669"/>
    <property type="project" value="InterPro"/>
</dbReference>
<feature type="compositionally biased region" description="Polar residues" evidence="2">
    <location>
        <begin position="445"/>
        <end position="461"/>
    </location>
</feature>
<keyword evidence="4" id="KW-1185">Reference proteome</keyword>
<reference evidence="3" key="1">
    <citation type="journal article" date="2020" name="Stud. Mycol.">
        <title>101 Dothideomycetes genomes: a test case for predicting lifestyles and emergence of pathogens.</title>
        <authorList>
            <person name="Haridas S."/>
            <person name="Albert R."/>
            <person name="Binder M."/>
            <person name="Bloem J."/>
            <person name="Labutti K."/>
            <person name="Salamov A."/>
            <person name="Andreopoulos B."/>
            <person name="Baker S."/>
            <person name="Barry K."/>
            <person name="Bills G."/>
            <person name="Bluhm B."/>
            <person name="Cannon C."/>
            <person name="Castanera R."/>
            <person name="Culley D."/>
            <person name="Daum C."/>
            <person name="Ezra D."/>
            <person name="Gonzalez J."/>
            <person name="Henrissat B."/>
            <person name="Kuo A."/>
            <person name="Liang C."/>
            <person name="Lipzen A."/>
            <person name="Lutzoni F."/>
            <person name="Magnuson J."/>
            <person name="Mondo S."/>
            <person name="Nolan M."/>
            <person name="Ohm R."/>
            <person name="Pangilinan J."/>
            <person name="Park H.-J."/>
            <person name="Ramirez L."/>
            <person name="Alfaro M."/>
            <person name="Sun H."/>
            <person name="Tritt A."/>
            <person name="Yoshinaga Y."/>
            <person name="Zwiers L.-H."/>
            <person name="Turgeon B."/>
            <person name="Goodwin S."/>
            <person name="Spatafora J."/>
            <person name="Crous P."/>
            <person name="Grigoriev I."/>
        </authorList>
    </citation>
    <scope>NUCLEOTIDE SEQUENCE</scope>
    <source>
        <strain evidence="3">CBS 183.55</strain>
    </source>
</reference>
<dbReference type="AlphaFoldDB" id="A0A6A5RXM4"/>
<dbReference type="GO" id="GO:0032389">
    <property type="term" value="C:MutLalpha complex"/>
    <property type="evidence" value="ECO:0007669"/>
    <property type="project" value="TreeGrafter"/>
</dbReference>
<evidence type="ECO:0000256" key="2">
    <source>
        <dbReference type="SAM" id="MobiDB-lite"/>
    </source>
</evidence>
<comment type="similarity">
    <text evidence="1">Belongs to the DNA mismatch repair MutL/HexB family.</text>
</comment>
<dbReference type="Pfam" id="PF13589">
    <property type="entry name" value="HATPase_c_3"/>
    <property type="match status" value="1"/>
</dbReference>
<feature type="compositionally biased region" description="Polar residues" evidence="2">
    <location>
        <begin position="362"/>
        <end position="372"/>
    </location>
</feature>
<dbReference type="PROSITE" id="PS00058">
    <property type="entry name" value="DNA_MISMATCH_REPAIR_1"/>
    <property type="match status" value="1"/>
</dbReference>
<feature type="compositionally biased region" description="Acidic residues" evidence="2">
    <location>
        <begin position="675"/>
        <end position="684"/>
    </location>
</feature>
<dbReference type="GO" id="GO:0016887">
    <property type="term" value="F:ATP hydrolysis activity"/>
    <property type="evidence" value="ECO:0007669"/>
    <property type="project" value="InterPro"/>
</dbReference>
<dbReference type="Gene3D" id="3.30.565.10">
    <property type="entry name" value="Histidine kinase-like ATPase, C-terminal domain"/>
    <property type="match status" value="1"/>
</dbReference>
<dbReference type="Proteomes" id="UP000800082">
    <property type="component" value="Unassembled WGS sequence"/>
</dbReference>
<dbReference type="RefSeq" id="XP_033452348.1">
    <property type="nucleotide sequence ID" value="XM_033598600.1"/>
</dbReference>
<sequence>MTDDAEGSALKGIAALPPTTVRQIGSHQLLTDPSLVVKELIDNALDARAKSIFVDLTANTIDSIQVRDDGHSISNEDRALACRRYHTSKIRDFHDLKEVGDKWLGFRGEALASVVDMSGPVSITTRVEGEPVAVKLTYQRNGELTSTVRDSHPVGTTVKVTKLLETARVRKDLAIKGAPKCLAKIRRLMQAYALARPAIWFILHVLKAKNNKCDFVYAPKASANVEDAALKIIGKECALQCDWTALQLDGFELHAFMPKSTAAGSKIANHGAFISVDSRPVSSTRGTLKKIAAAVRDRLRKANLTLTNPAKDDVVFGDEKFVLSTVGRLLVSYYPENINSAEPTEDPEDMAISKPDQKPEVTEQSPQHSSQPPGWRSSMYGIDEEDLEFLQEHVPDIVEEEEGRRDTAISNPLTIARMNAPIKPRKPVGNGQLLSPAKSQRETTTDPQSSVPAAMPQQSRLTEPLSPRTPSQVNIDSIRLDEELQQSIQHFTELPFPGPSTRVFNTGPRTHRARDLPSFEERMLDWDGDSTDTVDAFATAIDERRIMQWVMVVDDLLAEVFDRRDVEVRGALHEGIQRLLDLRKDEAETAPESAAVAVAVVVADTPVPDVVGRITGVSSVGGEGEGSVAAGNSVAETDGLEADLDFTPLVNLDRDEGGRGVSGQVVGTGDAFGDGGEDEMLMDL</sequence>
<evidence type="ECO:0008006" key="5">
    <source>
        <dbReference type="Google" id="ProtNLM"/>
    </source>
</evidence>
<dbReference type="PANTHER" id="PTHR10073">
    <property type="entry name" value="DNA MISMATCH REPAIR PROTEIN MLH, PMS, MUTL"/>
    <property type="match status" value="1"/>
</dbReference>
<dbReference type="SUPFAM" id="SSF54211">
    <property type="entry name" value="Ribosomal protein S5 domain 2-like"/>
    <property type="match status" value="1"/>
</dbReference>
<dbReference type="PANTHER" id="PTHR10073:SF41">
    <property type="entry name" value="MISMATCH REPAIR PROTEIN, PUTATIVE (AFU_ORTHOLOGUE AFUA_8G05820)-RELATED"/>
    <property type="match status" value="1"/>
</dbReference>
<evidence type="ECO:0000313" key="4">
    <source>
        <dbReference type="Proteomes" id="UP000800082"/>
    </source>
</evidence>
<proteinExistence type="inferred from homology"/>
<dbReference type="InterPro" id="IPR020568">
    <property type="entry name" value="Ribosomal_Su5_D2-typ_SF"/>
</dbReference>
<dbReference type="GO" id="GO:0140664">
    <property type="term" value="F:ATP-dependent DNA damage sensor activity"/>
    <property type="evidence" value="ECO:0007669"/>
    <property type="project" value="InterPro"/>
</dbReference>
<feature type="region of interest" description="Disordered" evidence="2">
    <location>
        <begin position="657"/>
        <end position="684"/>
    </location>
</feature>
<organism evidence="3 4">
    <name type="scientific">Didymella exigua CBS 183.55</name>
    <dbReference type="NCBI Taxonomy" id="1150837"/>
    <lineage>
        <taxon>Eukaryota</taxon>
        <taxon>Fungi</taxon>
        <taxon>Dikarya</taxon>
        <taxon>Ascomycota</taxon>
        <taxon>Pezizomycotina</taxon>
        <taxon>Dothideomycetes</taxon>
        <taxon>Pleosporomycetidae</taxon>
        <taxon>Pleosporales</taxon>
        <taxon>Pleosporineae</taxon>
        <taxon>Didymellaceae</taxon>
        <taxon>Didymella</taxon>
    </lineage>
</organism>
<evidence type="ECO:0000313" key="3">
    <source>
        <dbReference type="EMBL" id="KAF1932100.1"/>
    </source>
</evidence>
<dbReference type="InterPro" id="IPR038973">
    <property type="entry name" value="MutL/Mlh/Pms-like"/>
</dbReference>